<organism evidence="1 2">
    <name type="scientific">Caballeronia pedi</name>
    <dbReference type="NCBI Taxonomy" id="1777141"/>
    <lineage>
        <taxon>Bacteria</taxon>
        <taxon>Pseudomonadati</taxon>
        <taxon>Pseudomonadota</taxon>
        <taxon>Betaproteobacteria</taxon>
        <taxon>Burkholderiales</taxon>
        <taxon>Burkholderiaceae</taxon>
        <taxon>Caballeronia</taxon>
    </lineage>
</organism>
<comment type="caution">
    <text evidence="1">The sequence shown here is derived from an EMBL/GenBank/DDBJ whole genome shotgun (WGS) entry which is preliminary data.</text>
</comment>
<dbReference type="EMBL" id="FCOE02000033">
    <property type="protein sequence ID" value="SAK90655.1"/>
    <property type="molecule type" value="Genomic_DNA"/>
</dbReference>
<keyword evidence="2" id="KW-1185">Reference proteome</keyword>
<protein>
    <submittedName>
        <fullName evidence="1">Uncharacterized protein</fullName>
    </submittedName>
</protein>
<evidence type="ECO:0000313" key="1">
    <source>
        <dbReference type="EMBL" id="SAK90655.1"/>
    </source>
</evidence>
<dbReference type="Proteomes" id="UP000054911">
    <property type="component" value="Unassembled WGS sequence"/>
</dbReference>
<evidence type="ECO:0000313" key="2">
    <source>
        <dbReference type="Proteomes" id="UP000054911"/>
    </source>
</evidence>
<name>A0A158D7M7_9BURK</name>
<dbReference type="AlphaFoldDB" id="A0A158D7M7"/>
<sequence length="146" mass="17171">MHESIDTPLGPMRRNESDDGTRFLTCHVQIDGEPIFMNIKVESFDALEWDTFAFANEIIETFDSLKRHASDYLTRCYEDNPEPFGGRVTPKVPVVTQPELTFWRNRRWSIRFIEGMFRICEPYGIFVHFEDKEVTGWEDLSDAEEL</sequence>
<gene>
    <name evidence="1" type="ORF">AWB80_06458</name>
</gene>
<accession>A0A158D7M7</accession>
<reference evidence="1" key="1">
    <citation type="submission" date="2016-01" db="EMBL/GenBank/DDBJ databases">
        <authorList>
            <person name="Peeters C."/>
        </authorList>
    </citation>
    <scope>NUCLEOTIDE SEQUENCE [LARGE SCALE GENOMIC DNA]</scope>
    <source>
        <strain evidence="1">LMG 29323</strain>
    </source>
</reference>
<proteinExistence type="predicted"/>
<dbReference type="STRING" id="1777141.AWB80_06458"/>
<dbReference type="OrthoDB" id="8664245at2"/>
<dbReference type="RefSeq" id="WP_143328181.1">
    <property type="nucleotide sequence ID" value="NZ_FCOE02000033.1"/>
</dbReference>